<proteinExistence type="predicted"/>
<dbReference type="PANTHER" id="PTHR38453">
    <property type="entry name" value="CYTOPLASMIC PROTEIN-RELATED"/>
    <property type="match status" value="1"/>
</dbReference>
<dbReference type="EMBL" id="SGWZ01000004">
    <property type="protein sequence ID" value="RZS67406.1"/>
    <property type="molecule type" value="Genomic_DNA"/>
</dbReference>
<reference evidence="1 2" key="1">
    <citation type="submission" date="2019-02" db="EMBL/GenBank/DDBJ databases">
        <title>Genomic Encyclopedia of Type Strains, Phase IV (KMG-IV): sequencing the most valuable type-strain genomes for metagenomic binning, comparative biology and taxonomic classification.</title>
        <authorList>
            <person name="Goeker M."/>
        </authorList>
    </citation>
    <scope>NUCLEOTIDE SEQUENCE [LARGE SCALE GENOMIC DNA]</scope>
    <source>
        <strain evidence="1 2">DSM 16618</strain>
    </source>
</reference>
<evidence type="ECO:0000313" key="1">
    <source>
        <dbReference type="EMBL" id="RZS67406.1"/>
    </source>
</evidence>
<gene>
    <name evidence="1" type="ORF">EV679_2625</name>
</gene>
<sequence length="77" mass="8590">MARMNLAGRFSGAASAAGEAGRYLGRTLRLMVGVPDYDTYVAHMRRVHPDQEPMSYEAFFKERQEARYGGKGRIGCC</sequence>
<comment type="caution">
    <text evidence="1">The sequence shown here is derived from an EMBL/GenBank/DDBJ whole genome shotgun (WGS) entry which is preliminary data.</text>
</comment>
<dbReference type="Proteomes" id="UP000292039">
    <property type="component" value="Unassembled WGS sequence"/>
</dbReference>
<name>A0A4Q7MGR4_9BURK</name>
<evidence type="ECO:0000313" key="2">
    <source>
        <dbReference type="Proteomes" id="UP000292039"/>
    </source>
</evidence>
<protein>
    <submittedName>
        <fullName evidence="1">Uncharacterized short protein YbdD (DUF466 family)</fullName>
    </submittedName>
</protein>
<accession>A0A4Q7MGR4</accession>
<dbReference type="AlphaFoldDB" id="A0A4Q7MGR4"/>
<dbReference type="InterPro" id="IPR007423">
    <property type="entry name" value="Sel_put"/>
</dbReference>
<dbReference type="Pfam" id="PF04328">
    <property type="entry name" value="Sel_put"/>
    <property type="match status" value="1"/>
</dbReference>
<organism evidence="1 2">
    <name type="scientific">Kerstersia gyiorum</name>
    <dbReference type="NCBI Taxonomy" id="206506"/>
    <lineage>
        <taxon>Bacteria</taxon>
        <taxon>Pseudomonadati</taxon>
        <taxon>Pseudomonadota</taxon>
        <taxon>Betaproteobacteria</taxon>
        <taxon>Burkholderiales</taxon>
        <taxon>Alcaligenaceae</taxon>
        <taxon>Kerstersia</taxon>
    </lineage>
</organism>
<dbReference type="PANTHER" id="PTHR38453:SF1">
    <property type="entry name" value="CYTOPLASMIC PROTEIN"/>
    <property type="match status" value="1"/>
</dbReference>